<gene>
    <name evidence="2" type="ORF">FIBSPDRAFT_858946</name>
</gene>
<organism evidence="2 3">
    <name type="scientific">Athelia psychrophila</name>
    <dbReference type="NCBI Taxonomy" id="1759441"/>
    <lineage>
        <taxon>Eukaryota</taxon>
        <taxon>Fungi</taxon>
        <taxon>Dikarya</taxon>
        <taxon>Basidiomycota</taxon>
        <taxon>Agaricomycotina</taxon>
        <taxon>Agaricomycetes</taxon>
        <taxon>Agaricomycetidae</taxon>
        <taxon>Atheliales</taxon>
        <taxon>Atheliaceae</taxon>
        <taxon>Athelia</taxon>
    </lineage>
</organism>
<dbReference type="Proteomes" id="UP000076532">
    <property type="component" value="Unassembled WGS sequence"/>
</dbReference>
<dbReference type="OrthoDB" id="3222453at2759"/>
<feature type="region of interest" description="Disordered" evidence="1">
    <location>
        <begin position="287"/>
        <end position="312"/>
    </location>
</feature>
<evidence type="ECO:0000313" key="3">
    <source>
        <dbReference type="Proteomes" id="UP000076532"/>
    </source>
</evidence>
<name>A0A166LJ07_9AGAM</name>
<dbReference type="AlphaFoldDB" id="A0A166LJ07"/>
<accession>A0A166LJ07</accession>
<dbReference type="STRING" id="436010.A0A166LJ07"/>
<keyword evidence="3" id="KW-1185">Reference proteome</keyword>
<proteinExistence type="predicted"/>
<evidence type="ECO:0000256" key="1">
    <source>
        <dbReference type="SAM" id="MobiDB-lite"/>
    </source>
</evidence>
<reference evidence="2 3" key="1">
    <citation type="journal article" date="2016" name="Mol. Biol. Evol.">
        <title>Comparative Genomics of Early-Diverging Mushroom-Forming Fungi Provides Insights into the Origins of Lignocellulose Decay Capabilities.</title>
        <authorList>
            <person name="Nagy L.G."/>
            <person name="Riley R."/>
            <person name="Tritt A."/>
            <person name="Adam C."/>
            <person name="Daum C."/>
            <person name="Floudas D."/>
            <person name="Sun H."/>
            <person name="Yadav J.S."/>
            <person name="Pangilinan J."/>
            <person name="Larsson K.H."/>
            <person name="Matsuura K."/>
            <person name="Barry K."/>
            <person name="Labutti K."/>
            <person name="Kuo R."/>
            <person name="Ohm R.A."/>
            <person name="Bhattacharya S.S."/>
            <person name="Shirouzu T."/>
            <person name="Yoshinaga Y."/>
            <person name="Martin F.M."/>
            <person name="Grigoriev I.V."/>
            <person name="Hibbett D.S."/>
        </authorList>
    </citation>
    <scope>NUCLEOTIDE SEQUENCE [LARGE SCALE GENOMIC DNA]</scope>
    <source>
        <strain evidence="2 3">CBS 109695</strain>
    </source>
</reference>
<feature type="region of interest" description="Disordered" evidence="1">
    <location>
        <begin position="400"/>
        <end position="432"/>
    </location>
</feature>
<evidence type="ECO:0000313" key="2">
    <source>
        <dbReference type="EMBL" id="KZP23008.1"/>
    </source>
</evidence>
<protein>
    <submittedName>
        <fullName evidence="2">Uncharacterized protein</fullName>
    </submittedName>
</protein>
<dbReference type="EMBL" id="KV417535">
    <property type="protein sequence ID" value="KZP23008.1"/>
    <property type="molecule type" value="Genomic_DNA"/>
</dbReference>
<sequence>MAGHPSHVYARQLLPMRYGYPLYYPEPLDNLPVELRERGTGIGDVGIIMRDGLFQFAFNIFTPGTDTAINCFGVPDGFHNMALGHISRLPGKHGKPSELASANDRSNPPAAGVPIGYSVVSSSSESAQLTMPDGAMGEDYTSIHEIRTYSIEHALSWYEFINDRLGRQAPNGSLYVVTGCDRSTTWGISTIGEELSVESGAGYSCSWSTRSGAIVRRSTAWCPDEGAEQPENRVESPQNQCLFIRGFKIRVRERLSDAPMDPTAVEPSTDHADIEKLMRQHEKLFPDSEGAESGSSELGAYSQPGDGASQWEGVDDWIDDVLDFDPFVGPYHPLDSINKYLLETTPQAQIAISHESDWWVLSPGATLANEDEIIGRLGGHFTPSILGGGVFLAKREPALAQTDDGTAMDEDHEPAIPSAQGPLDSYDHPQQG</sequence>
<feature type="compositionally biased region" description="Low complexity" evidence="1">
    <location>
        <begin position="291"/>
        <end position="302"/>
    </location>
</feature>